<dbReference type="InterPro" id="IPR019141">
    <property type="entry name" value="DUF2045"/>
</dbReference>
<gene>
    <name evidence="1" type="primary">PP2A10_2</name>
    <name evidence="1" type="ORF">A4A49_39722</name>
</gene>
<dbReference type="STRING" id="49451.A0A1J6K7W3"/>
<dbReference type="PANTHER" id="PTHR21477:SF12">
    <property type="entry name" value="PROTEIN PHLOEM PROTEIN 2-LIKE A10"/>
    <property type="match status" value="1"/>
</dbReference>
<dbReference type="PANTHER" id="PTHR21477">
    <property type="entry name" value="ZGC:172139"/>
    <property type="match status" value="1"/>
</dbReference>
<name>A0A1J6K7W3_NICAT</name>
<sequence length="124" mass="14373">MGDSQGTLDMLTSDLERVWNSEYFCPMKERREEFRDIHKRCWTQICRSEKRKRVMKLLGAFISMAEMVSDSSKAIGVVSKDLKEFLQSVSDEISRSLRKLSKIARSEEFCNSVIRVSQALTVEI</sequence>
<organism evidence="1 2">
    <name type="scientific">Nicotiana attenuata</name>
    <name type="common">Coyote tobacco</name>
    <dbReference type="NCBI Taxonomy" id="49451"/>
    <lineage>
        <taxon>Eukaryota</taxon>
        <taxon>Viridiplantae</taxon>
        <taxon>Streptophyta</taxon>
        <taxon>Embryophyta</taxon>
        <taxon>Tracheophyta</taxon>
        <taxon>Spermatophyta</taxon>
        <taxon>Magnoliopsida</taxon>
        <taxon>eudicotyledons</taxon>
        <taxon>Gunneridae</taxon>
        <taxon>Pentapetalae</taxon>
        <taxon>asterids</taxon>
        <taxon>lamiids</taxon>
        <taxon>Solanales</taxon>
        <taxon>Solanaceae</taxon>
        <taxon>Nicotianoideae</taxon>
        <taxon>Nicotianeae</taxon>
        <taxon>Nicotiana</taxon>
    </lineage>
</organism>
<dbReference type="AlphaFoldDB" id="A0A1J6K7W3"/>
<evidence type="ECO:0000313" key="1">
    <source>
        <dbReference type="EMBL" id="OIT21120.1"/>
    </source>
</evidence>
<accession>A0A1J6K7W3</accession>
<protein>
    <submittedName>
        <fullName evidence="1">Protein phloem protein 2-like a10</fullName>
    </submittedName>
</protein>
<dbReference type="Gramene" id="OIT21120">
    <property type="protein sequence ID" value="OIT21120"/>
    <property type="gene ID" value="A4A49_39722"/>
</dbReference>
<dbReference type="Proteomes" id="UP000187609">
    <property type="component" value="Unassembled WGS sequence"/>
</dbReference>
<reference evidence="1" key="1">
    <citation type="submission" date="2016-11" db="EMBL/GenBank/DDBJ databases">
        <title>The genome of Nicotiana attenuata.</title>
        <authorList>
            <person name="Xu S."/>
            <person name="Brockmoeller T."/>
            <person name="Gaquerel E."/>
            <person name="Navarro A."/>
            <person name="Kuhl H."/>
            <person name="Gase K."/>
            <person name="Ling Z."/>
            <person name="Zhou W."/>
            <person name="Kreitzer C."/>
            <person name="Stanke M."/>
            <person name="Tang H."/>
            <person name="Lyons E."/>
            <person name="Pandey P."/>
            <person name="Pandey S.P."/>
            <person name="Timmermann B."/>
            <person name="Baldwin I.T."/>
        </authorList>
    </citation>
    <scope>NUCLEOTIDE SEQUENCE [LARGE SCALE GENOMIC DNA]</scope>
    <source>
        <strain evidence="1">UT</strain>
    </source>
</reference>
<evidence type="ECO:0000313" key="2">
    <source>
        <dbReference type="Proteomes" id="UP000187609"/>
    </source>
</evidence>
<proteinExistence type="predicted"/>
<comment type="caution">
    <text evidence="1">The sequence shown here is derived from an EMBL/GenBank/DDBJ whole genome shotgun (WGS) entry which is preliminary data.</text>
</comment>
<dbReference type="EMBL" id="MJEQ01004593">
    <property type="protein sequence ID" value="OIT21120.1"/>
    <property type="molecule type" value="Genomic_DNA"/>
</dbReference>
<keyword evidence="2" id="KW-1185">Reference proteome</keyword>